<evidence type="ECO:0000259" key="3">
    <source>
        <dbReference type="Pfam" id="PF11774"/>
    </source>
</evidence>
<dbReference type="InterPro" id="IPR036625">
    <property type="entry name" value="E3-bd_dom_sf"/>
</dbReference>
<sequence length="122" mass="13484">MAQKVLVQLIDDLDGTPTEDGQTVVFALDGVSYEIDLRPRNADRLRDALADYIAGARKTGDRAAKRAVTTGTAPRRPAPETRNKEQTRAIRDWARGNGHDLADRGRIPTHVIEAFEAAHRRA</sequence>
<feature type="domain" description="Lsr2 dimerization" evidence="3">
    <location>
        <begin position="1"/>
        <end position="60"/>
    </location>
</feature>
<feature type="compositionally biased region" description="Basic and acidic residues" evidence="2">
    <location>
        <begin position="77"/>
        <end position="87"/>
    </location>
</feature>
<feature type="domain" description="Lsr2 DNA-binding" evidence="4">
    <location>
        <begin position="83"/>
        <end position="118"/>
    </location>
</feature>
<dbReference type="InterPro" id="IPR024412">
    <property type="entry name" value="Lsr2_dim_dom"/>
</dbReference>
<evidence type="ECO:0000259" key="4">
    <source>
        <dbReference type="Pfam" id="PF23359"/>
    </source>
</evidence>
<evidence type="ECO:0000256" key="2">
    <source>
        <dbReference type="SAM" id="MobiDB-lite"/>
    </source>
</evidence>
<protein>
    <submittedName>
        <fullName evidence="5">Lsr2 family protein</fullName>
    </submittedName>
</protein>
<name>A0ABW1P9Y5_9PSEU</name>
<evidence type="ECO:0000256" key="1">
    <source>
        <dbReference type="ARBA" id="ARBA00023125"/>
    </source>
</evidence>
<dbReference type="Proteomes" id="UP001596220">
    <property type="component" value="Unassembled WGS sequence"/>
</dbReference>
<feature type="region of interest" description="Disordered" evidence="2">
    <location>
        <begin position="59"/>
        <end position="87"/>
    </location>
</feature>
<organism evidence="5 6">
    <name type="scientific">Saccharothrix lopnurensis</name>
    <dbReference type="NCBI Taxonomy" id="1670621"/>
    <lineage>
        <taxon>Bacteria</taxon>
        <taxon>Bacillati</taxon>
        <taxon>Actinomycetota</taxon>
        <taxon>Actinomycetes</taxon>
        <taxon>Pseudonocardiales</taxon>
        <taxon>Pseudonocardiaceae</taxon>
        <taxon>Saccharothrix</taxon>
    </lineage>
</organism>
<dbReference type="EMBL" id="JBHSQO010000028">
    <property type="protein sequence ID" value="MFC6092398.1"/>
    <property type="molecule type" value="Genomic_DNA"/>
</dbReference>
<dbReference type="InterPro" id="IPR042261">
    <property type="entry name" value="Lsr2-like_dimerization"/>
</dbReference>
<dbReference type="Gene3D" id="3.30.60.230">
    <property type="entry name" value="Lsr2, dimerization domain"/>
    <property type="match status" value="1"/>
</dbReference>
<dbReference type="RefSeq" id="WP_380638690.1">
    <property type="nucleotide sequence ID" value="NZ_JBHSQO010000028.1"/>
</dbReference>
<keyword evidence="6" id="KW-1185">Reference proteome</keyword>
<dbReference type="Pfam" id="PF11774">
    <property type="entry name" value="Lsr2"/>
    <property type="match status" value="1"/>
</dbReference>
<gene>
    <name evidence="5" type="ORF">ACFP3R_24265</name>
</gene>
<reference evidence="6" key="1">
    <citation type="journal article" date="2019" name="Int. J. Syst. Evol. Microbiol.">
        <title>The Global Catalogue of Microorganisms (GCM) 10K type strain sequencing project: providing services to taxonomists for standard genome sequencing and annotation.</title>
        <authorList>
            <consortium name="The Broad Institute Genomics Platform"/>
            <consortium name="The Broad Institute Genome Sequencing Center for Infectious Disease"/>
            <person name="Wu L."/>
            <person name="Ma J."/>
        </authorList>
    </citation>
    <scope>NUCLEOTIDE SEQUENCE [LARGE SCALE GENOMIC DNA]</scope>
    <source>
        <strain evidence="6">CGMCC 4.7246</strain>
    </source>
</reference>
<dbReference type="InterPro" id="IPR055370">
    <property type="entry name" value="Lsr2_DNA-bd"/>
</dbReference>
<keyword evidence="1" id="KW-0238">DNA-binding</keyword>
<evidence type="ECO:0000313" key="5">
    <source>
        <dbReference type="EMBL" id="MFC6092398.1"/>
    </source>
</evidence>
<evidence type="ECO:0000313" key="6">
    <source>
        <dbReference type="Proteomes" id="UP001596220"/>
    </source>
</evidence>
<dbReference type="Gene3D" id="4.10.320.10">
    <property type="entry name" value="E3-binding domain"/>
    <property type="match status" value="1"/>
</dbReference>
<accession>A0ABW1P9Y5</accession>
<proteinExistence type="predicted"/>
<comment type="caution">
    <text evidence="5">The sequence shown here is derived from an EMBL/GenBank/DDBJ whole genome shotgun (WGS) entry which is preliminary data.</text>
</comment>
<dbReference type="Pfam" id="PF23359">
    <property type="entry name" value="Lsr2_DNA-bd"/>
    <property type="match status" value="1"/>
</dbReference>